<dbReference type="Pfam" id="PF13091">
    <property type="entry name" value="PLDc_2"/>
    <property type="match status" value="2"/>
</dbReference>
<evidence type="ECO:0000256" key="2">
    <source>
        <dbReference type="ARBA" id="ARBA00022475"/>
    </source>
</evidence>
<dbReference type="CDD" id="cd09110">
    <property type="entry name" value="PLDc_CLS_1"/>
    <property type="match status" value="1"/>
</dbReference>
<dbReference type="RefSeq" id="WP_052477195.1">
    <property type="nucleotide sequence ID" value="NZ_JXRR01000022.1"/>
</dbReference>
<feature type="active site" evidence="12">
    <location>
        <position position="405"/>
    </location>
</feature>
<keyword evidence="10 12" id="KW-0594">Phospholipid biosynthesis</keyword>
<keyword evidence="8 12" id="KW-0443">Lipid metabolism</keyword>
<keyword evidence="2 12" id="KW-1003">Cell membrane</keyword>
<dbReference type="FunFam" id="3.30.870.10:FF:000014">
    <property type="entry name" value="Cardiolipin synthase"/>
    <property type="match status" value="1"/>
</dbReference>
<dbReference type="InterPro" id="IPR001736">
    <property type="entry name" value="PLipase_D/transphosphatidylase"/>
</dbReference>
<keyword evidence="5 12" id="KW-0812">Transmembrane</keyword>
<dbReference type="SMART" id="SM00155">
    <property type="entry name" value="PLDc"/>
    <property type="match status" value="2"/>
</dbReference>
<dbReference type="EC" id="2.7.8.-" evidence="12 13"/>
<feature type="transmembrane region" description="Helical" evidence="12">
    <location>
        <begin position="35"/>
        <end position="57"/>
    </location>
</feature>
<dbReference type="GO" id="GO:0008808">
    <property type="term" value="F:cardiolipin synthase activity"/>
    <property type="evidence" value="ECO:0007669"/>
    <property type="project" value="UniProtKB-UniRule"/>
</dbReference>
<evidence type="ECO:0000259" key="14">
    <source>
        <dbReference type="PROSITE" id="PS50035"/>
    </source>
</evidence>
<dbReference type="HAMAP" id="MF_01916">
    <property type="entry name" value="Cardiolipin_synth_Cls"/>
    <property type="match status" value="1"/>
</dbReference>
<dbReference type="InterPro" id="IPR025202">
    <property type="entry name" value="PLD-like_dom"/>
</dbReference>
<keyword evidence="4 12" id="KW-0808">Transferase</keyword>
<feature type="active site" evidence="12">
    <location>
        <position position="225"/>
    </location>
</feature>
<reference evidence="15 16" key="1">
    <citation type="submission" date="2015-01" db="EMBL/GenBank/DDBJ databases">
        <title>Jeotgalibacillus campisalis genome sequencing.</title>
        <authorList>
            <person name="Goh K.M."/>
            <person name="Chan K.-G."/>
            <person name="Yaakop A.S."/>
            <person name="Ee R."/>
            <person name="Gan H.M."/>
            <person name="Chan C.S."/>
        </authorList>
    </citation>
    <scope>NUCLEOTIDE SEQUENCE [LARGE SCALE GENOMIC DNA]</scope>
    <source>
        <strain evidence="15 16">SF-57</strain>
    </source>
</reference>
<feature type="active site" evidence="12">
    <location>
        <position position="232"/>
    </location>
</feature>
<dbReference type="Pfam" id="PF13396">
    <property type="entry name" value="PLDc_N"/>
    <property type="match status" value="1"/>
</dbReference>
<feature type="active site" evidence="12">
    <location>
        <position position="403"/>
    </location>
</feature>
<protein>
    <recommendedName>
        <fullName evidence="12 13">Cardiolipin synthase</fullName>
        <shortName evidence="12">CL synthase</shortName>
        <ecNumber evidence="12 13">2.7.8.-</ecNumber>
    </recommendedName>
</protein>
<evidence type="ECO:0000256" key="10">
    <source>
        <dbReference type="ARBA" id="ARBA00023209"/>
    </source>
</evidence>
<organism evidence="15 16">
    <name type="scientific">Jeotgalibacillus campisalis</name>
    <dbReference type="NCBI Taxonomy" id="220754"/>
    <lineage>
        <taxon>Bacteria</taxon>
        <taxon>Bacillati</taxon>
        <taxon>Bacillota</taxon>
        <taxon>Bacilli</taxon>
        <taxon>Bacillales</taxon>
        <taxon>Caryophanaceae</taxon>
        <taxon>Jeotgalibacillus</taxon>
    </lineage>
</organism>
<keyword evidence="11 12" id="KW-1208">Phospholipid metabolism</keyword>
<dbReference type="InterPro" id="IPR030874">
    <property type="entry name" value="Cardiolipin_synth_Firmi"/>
</dbReference>
<dbReference type="PANTHER" id="PTHR21248">
    <property type="entry name" value="CARDIOLIPIN SYNTHASE"/>
    <property type="match status" value="1"/>
</dbReference>
<dbReference type="InterPro" id="IPR022924">
    <property type="entry name" value="Cardiolipin_synthase"/>
</dbReference>
<dbReference type="Gene3D" id="3.30.870.10">
    <property type="entry name" value="Endonuclease Chain A"/>
    <property type="match status" value="2"/>
</dbReference>
<dbReference type="GO" id="GO:0005886">
    <property type="term" value="C:plasma membrane"/>
    <property type="evidence" value="ECO:0007669"/>
    <property type="project" value="UniProtKB-SubCell"/>
</dbReference>
<comment type="caution">
    <text evidence="15">The sequence shown here is derived from an EMBL/GenBank/DDBJ whole genome shotgun (WGS) entry which is preliminary data.</text>
</comment>
<proteinExistence type="inferred from homology"/>
<evidence type="ECO:0000256" key="9">
    <source>
        <dbReference type="ARBA" id="ARBA00023136"/>
    </source>
</evidence>
<feature type="domain" description="PLD phosphodiesterase" evidence="14">
    <location>
        <begin position="398"/>
        <end position="425"/>
    </location>
</feature>
<dbReference type="InterPro" id="IPR027379">
    <property type="entry name" value="CLS_N"/>
</dbReference>
<evidence type="ECO:0000256" key="4">
    <source>
        <dbReference type="ARBA" id="ARBA00022679"/>
    </source>
</evidence>
<evidence type="ECO:0000313" key="15">
    <source>
        <dbReference type="EMBL" id="KIL43233.1"/>
    </source>
</evidence>
<dbReference type="OrthoDB" id="9762009at2"/>
<feature type="transmembrane region" description="Helical" evidence="12">
    <location>
        <begin position="6"/>
        <end position="28"/>
    </location>
</feature>
<name>A0A0C2VGU5_9BACL</name>
<keyword evidence="16" id="KW-1185">Reference proteome</keyword>
<feature type="active site" evidence="12">
    <location>
        <position position="410"/>
    </location>
</feature>
<dbReference type="PROSITE" id="PS50035">
    <property type="entry name" value="PLD"/>
    <property type="match status" value="2"/>
</dbReference>
<dbReference type="Proteomes" id="UP000031972">
    <property type="component" value="Unassembled WGS sequence"/>
</dbReference>
<gene>
    <name evidence="15" type="ORF">KR50_36360</name>
</gene>
<keyword evidence="3 12" id="KW-0444">Lipid biosynthesis</keyword>
<comment type="similarity">
    <text evidence="12">Belongs to the phospholipase D family. Cardiolipin synthase subfamily.</text>
</comment>
<evidence type="ECO:0000256" key="7">
    <source>
        <dbReference type="ARBA" id="ARBA00022989"/>
    </source>
</evidence>
<accession>A0A0C2VGU5</accession>
<dbReference type="PATRIC" id="fig|220754.4.peg.3646"/>
<evidence type="ECO:0000256" key="12">
    <source>
        <dbReference type="HAMAP-Rule" id="MF_01916"/>
    </source>
</evidence>
<comment type="function">
    <text evidence="12">Catalyzes the reversible phosphatidyl group transfer from one phosphatidylglycerol molecule to another to form cardiolipin (CL) (diphosphatidylglycerol) and glycerol.</text>
</comment>
<comment type="subcellular location">
    <subcellularLocation>
        <location evidence="1 12">Cell membrane</location>
        <topology evidence="1 12">Multi-pass membrane protein</topology>
    </subcellularLocation>
</comment>
<comment type="catalytic activity">
    <reaction evidence="12">
        <text>2 a 1,2-diacyl-sn-glycero-3-phospho-(1'-sn-glycerol) = a cardiolipin + glycerol</text>
        <dbReference type="Rhea" id="RHEA:31451"/>
        <dbReference type="ChEBI" id="CHEBI:17754"/>
        <dbReference type="ChEBI" id="CHEBI:62237"/>
        <dbReference type="ChEBI" id="CHEBI:64716"/>
    </reaction>
</comment>
<evidence type="ECO:0000256" key="1">
    <source>
        <dbReference type="ARBA" id="ARBA00004651"/>
    </source>
</evidence>
<evidence type="ECO:0000256" key="3">
    <source>
        <dbReference type="ARBA" id="ARBA00022516"/>
    </source>
</evidence>
<sequence>MISFEWLNILSNIFIFLNVILAFFILFYERKKASSAWAWILILFFVPILGFFLYLLFGRPLKQKRLNQSTAYENPDYHENMDRQLKEIKSGSFSNSSPVEKEMMDLIQMNLTRTEAPLSKATDVKIFNDGKMKFNKLFEDIRHAKDHIHLQYFILNDDDLGRRLMSLLTEKAREGVNVQFLYDGLGSKSLSKSFFNEFLAAGGKTTAFLPVMLSSINPRLNHRNHRKIVVVDGLIGYIGGFNVGDEYLGKKKEFGYWRDTHLRIEGEAVHSLQNRFFIDWNQASKKHPMNYAENYFPPIGNPTGTPMQIVASGPLDIQEDIKNGYLKMIHHARESIYLQTPYFIPDQSIMDALRTASLGGVDVQIMIPHLADHLFVHSATLAFARELLQDGVKVYRYKNGFLHSKVLIVDGKAYSVGSANMDIRSFALNFELNAFVYDSQSALKMADLFVQDKKLSTKLTQEIYENQSWKDNVKQNIAKLVSPIL</sequence>
<dbReference type="PANTHER" id="PTHR21248:SF22">
    <property type="entry name" value="PHOSPHOLIPASE D"/>
    <property type="match status" value="1"/>
</dbReference>
<dbReference type="SUPFAM" id="SSF56024">
    <property type="entry name" value="Phospholipase D/nuclease"/>
    <property type="match status" value="2"/>
</dbReference>
<evidence type="ECO:0000256" key="11">
    <source>
        <dbReference type="ARBA" id="ARBA00023264"/>
    </source>
</evidence>
<dbReference type="GO" id="GO:0032049">
    <property type="term" value="P:cardiolipin biosynthetic process"/>
    <property type="evidence" value="ECO:0007669"/>
    <property type="project" value="UniProtKB-UniRule"/>
</dbReference>
<dbReference type="CDD" id="cd09112">
    <property type="entry name" value="PLDc_CLS_2"/>
    <property type="match status" value="1"/>
</dbReference>
<feature type="active site" evidence="12">
    <location>
        <position position="227"/>
    </location>
</feature>
<dbReference type="AlphaFoldDB" id="A0A0C2VGU5"/>
<dbReference type="EMBL" id="JXRR01000022">
    <property type="protein sequence ID" value="KIL43233.1"/>
    <property type="molecule type" value="Genomic_DNA"/>
</dbReference>
<evidence type="ECO:0000256" key="13">
    <source>
        <dbReference type="NCBIfam" id="TIGR04265"/>
    </source>
</evidence>
<evidence type="ECO:0000256" key="8">
    <source>
        <dbReference type="ARBA" id="ARBA00023098"/>
    </source>
</evidence>
<keyword evidence="9 12" id="KW-0472">Membrane</keyword>
<keyword evidence="7 12" id="KW-1133">Transmembrane helix</keyword>
<evidence type="ECO:0000256" key="6">
    <source>
        <dbReference type="ARBA" id="ARBA00022737"/>
    </source>
</evidence>
<keyword evidence="6" id="KW-0677">Repeat</keyword>
<evidence type="ECO:0000313" key="16">
    <source>
        <dbReference type="Proteomes" id="UP000031972"/>
    </source>
</evidence>
<dbReference type="NCBIfam" id="TIGR04265">
    <property type="entry name" value="bac_cardiolipin"/>
    <property type="match status" value="1"/>
</dbReference>
<evidence type="ECO:0000256" key="5">
    <source>
        <dbReference type="ARBA" id="ARBA00022692"/>
    </source>
</evidence>
<feature type="domain" description="PLD phosphodiesterase" evidence="14">
    <location>
        <begin position="220"/>
        <end position="247"/>
    </location>
</feature>